<organism evidence="2 4">
    <name type="scientific">Pseudomonas batumici</name>
    <dbReference type="NCBI Taxonomy" id="226910"/>
    <lineage>
        <taxon>Bacteria</taxon>
        <taxon>Pseudomonadati</taxon>
        <taxon>Pseudomonadota</taxon>
        <taxon>Gammaproteobacteria</taxon>
        <taxon>Pseudomonadales</taxon>
        <taxon>Pseudomonadaceae</taxon>
        <taxon>Pseudomonas</taxon>
    </lineage>
</organism>
<keyword evidence="4" id="KW-1185">Reference proteome</keyword>
<dbReference type="EMBL" id="JXDG01000082">
    <property type="protein sequence ID" value="KIH80596.1"/>
    <property type="molecule type" value="Genomic_DNA"/>
</dbReference>
<evidence type="ECO:0000313" key="4">
    <source>
        <dbReference type="Proteomes" id="UP000031535"/>
    </source>
</evidence>
<dbReference type="STRING" id="226910.UCMB321_5627"/>
<evidence type="ECO:0000313" key="3">
    <source>
        <dbReference type="EMBL" id="KIH80596.1"/>
    </source>
</evidence>
<protein>
    <submittedName>
        <fullName evidence="2">Uncharacterized protein</fullName>
    </submittedName>
</protein>
<evidence type="ECO:0000256" key="1">
    <source>
        <dbReference type="SAM" id="MobiDB-lite"/>
    </source>
</evidence>
<dbReference type="Proteomes" id="UP000031535">
    <property type="component" value="Unassembled WGS sequence"/>
</dbReference>
<gene>
    <name evidence="3" type="ORF">UCMB321_5627</name>
    <name evidence="2" type="ORF">UCMB321_5716</name>
</gene>
<evidence type="ECO:0000313" key="2">
    <source>
        <dbReference type="EMBL" id="KIH80507.1"/>
    </source>
</evidence>
<dbReference type="PATRIC" id="fig|226910.6.peg.5614"/>
<dbReference type="AlphaFoldDB" id="A0A0C2I5V3"/>
<dbReference type="EMBL" id="JXDG01000112">
    <property type="protein sequence ID" value="KIH80507.1"/>
    <property type="molecule type" value="Genomic_DNA"/>
</dbReference>
<proteinExistence type="predicted"/>
<accession>A0A0C2I5V3</accession>
<reference evidence="2 4" key="1">
    <citation type="submission" date="2015-01" db="EMBL/GenBank/DDBJ databases">
        <title>Complete genome of Pseudomonas batumici UCM B-321 producer of the batumin antibiotic with strong antistaphilococcal and potential anticancer activity.</title>
        <authorList>
            <person name="Klochko V.V."/>
            <person name="Zelena L.B."/>
            <person name="Elena K.A."/>
            <person name="Reva O.N."/>
        </authorList>
    </citation>
    <scope>NUCLEOTIDE SEQUENCE [LARGE SCALE GENOMIC DNA]</scope>
    <source>
        <strain evidence="2 4">UCM B-321</strain>
    </source>
</reference>
<feature type="region of interest" description="Disordered" evidence="1">
    <location>
        <begin position="1"/>
        <end position="37"/>
    </location>
</feature>
<name>A0A0C2I5V3_9PSED</name>
<comment type="caution">
    <text evidence="2">The sequence shown here is derived from an EMBL/GenBank/DDBJ whole genome shotgun (WGS) entry which is preliminary data.</text>
</comment>
<sequence length="37" mass="4084">MQSAPQAEKSVTRHIVHFPSDSRSPMLLPDPETQHGA</sequence>